<evidence type="ECO:0000313" key="3">
    <source>
        <dbReference type="Proteomes" id="UP000820669"/>
    </source>
</evidence>
<organism evidence="2 3">
    <name type="scientific">Pseudonocardia acidicola</name>
    <dbReference type="NCBI Taxonomy" id="2724939"/>
    <lineage>
        <taxon>Bacteria</taxon>
        <taxon>Bacillati</taxon>
        <taxon>Actinomycetota</taxon>
        <taxon>Actinomycetes</taxon>
        <taxon>Pseudonocardiales</taxon>
        <taxon>Pseudonocardiaceae</taxon>
        <taxon>Pseudonocardia</taxon>
    </lineage>
</organism>
<dbReference type="SUPFAM" id="SSF56003">
    <property type="entry name" value="Molybdenum cofactor-binding domain"/>
    <property type="match status" value="2"/>
</dbReference>
<reference evidence="2 3" key="1">
    <citation type="submission" date="2020-04" db="EMBL/GenBank/DDBJ databases">
        <authorList>
            <person name="Klaysubun C."/>
            <person name="Duangmal K."/>
            <person name="Lipun K."/>
        </authorList>
    </citation>
    <scope>NUCLEOTIDE SEQUENCE [LARGE SCALE GENOMIC DNA]</scope>
    <source>
        <strain evidence="2 3">K10HN5</strain>
    </source>
</reference>
<dbReference type="InterPro" id="IPR037165">
    <property type="entry name" value="AldOxase/xan_DH_Mopterin-bd_sf"/>
</dbReference>
<dbReference type="PROSITE" id="PS51318">
    <property type="entry name" value="TAT"/>
    <property type="match status" value="1"/>
</dbReference>
<protein>
    <submittedName>
        <fullName evidence="2">Xanthine dehydrogenase family protein molybdopterin-binding subunit</fullName>
    </submittedName>
</protein>
<dbReference type="PANTHER" id="PTHR47495">
    <property type="entry name" value="ALDEHYDE DEHYDROGENASE"/>
    <property type="match status" value="1"/>
</dbReference>
<dbReference type="Pfam" id="PF20256">
    <property type="entry name" value="MoCoBD_2"/>
    <property type="match status" value="1"/>
</dbReference>
<evidence type="ECO:0000313" key="2">
    <source>
        <dbReference type="EMBL" id="NMI00984.1"/>
    </source>
</evidence>
<proteinExistence type="predicted"/>
<dbReference type="Gene3D" id="3.90.1170.50">
    <property type="entry name" value="Aldehyde oxidase/xanthine dehydrogenase, a/b hammerhead"/>
    <property type="match status" value="1"/>
</dbReference>
<dbReference type="InterPro" id="IPR006311">
    <property type="entry name" value="TAT_signal"/>
</dbReference>
<dbReference type="InterPro" id="IPR012368">
    <property type="entry name" value="OxRdtase_Mopterin-bd_su_IorB"/>
</dbReference>
<dbReference type="Proteomes" id="UP000820669">
    <property type="component" value="Unassembled WGS sequence"/>
</dbReference>
<dbReference type="InterPro" id="IPR052516">
    <property type="entry name" value="N-heterocyclic_Hydroxylase"/>
</dbReference>
<dbReference type="SMART" id="SM01008">
    <property type="entry name" value="Ald_Xan_dh_C"/>
    <property type="match status" value="1"/>
</dbReference>
<sequence>MPAHRRSSAPVAFGHRDMGRRRFLGYLIAAPTLAVGVKLGIDLAGGATASAAIPAPPQPADLYDLSDALTDAARPTANLITVVVNEDGTVSFDLPRAEVGQGITTAVAMIIAEEMDVPLDKVTITLADARPELVFNQLTGGSNTIHAMYTPIRVAAAIAKGALLDAAAAIMQENRERLTSKEGLITGPAGTVLSYGELTKAAAVPETREVAEPVLKPASEFTLIGTPQTRIDAYEAITGRKQFAMDLDIPGATPTMVCRPPSIGGTVKRVRNEAEVRSMPGVADIAVIRTGVAVAAETFGQCIDAVRALEVDWGPGVVDGESDDTVIEKLRAAQIPLPPAVPGAKVVENEFVFAFRSGSPLETNCAVADVRDGKAEVWSGFKVPITAQAEIALLLGIPQTAVTCHVTQSGGSFGRHLFPDAALEAAEASQKMGRVVKLMWHRTDDARHGRMHPMTTVNVRASYNDDAVLAFHQHHASVETDTKHGLGEAISAQAAKLPGGNFSVAQAIFMLTARTSYNFGVTEQLLNEIPLKFPTSSVRNVYSPDVRLAQELVVDQLAQATGQDRYEFRRAYAKTDHLRTVLDKVAEMGDWGRSVRDGVGYGIAVHEEYKMIMACMAEVDARPATVNRPIRDGKTGPRVTKVWYAAIPGSLVINPRGMKAQLMGGITDAVGLVFTAGLHVKDGIPLEGSWDDYFYTRQWNVPEEINIEIMDPDPTLEVPGAGEAGVAAACGAIASAYAAAVGRIPTFFPILHDELGFEPKPLVPPVPASPTNGLDFTF</sequence>
<evidence type="ECO:0000259" key="1">
    <source>
        <dbReference type="SMART" id="SM01008"/>
    </source>
</evidence>
<dbReference type="PIRSF" id="PIRSF036389">
    <property type="entry name" value="IOR_B"/>
    <property type="match status" value="1"/>
</dbReference>
<accession>A0ABX1SKE9</accession>
<dbReference type="PANTHER" id="PTHR47495:SF1">
    <property type="entry name" value="BLL3820 PROTEIN"/>
    <property type="match status" value="1"/>
</dbReference>
<name>A0ABX1SKE9_9PSEU</name>
<feature type="domain" description="Aldehyde oxidase/xanthine dehydrogenase a/b hammerhead" evidence="1">
    <location>
        <begin position="238"/>
        <end position="317"/>
    </location>
</feature>
<keyword evidence="3" id="KW-1185">Reference proteome</keyword>
<dbReference type="Pfam" id="PF02738">
    <property type="entry name" value="MoCoBD_1"/>
    <property type="match status" value="1"/>
</dbReference>
<dbReference type="InterPro" id="IPR046867">
    <property type="entry name" value="AldOxase/xan_DH_MoCoBD2"/>
</dbReference>
<gene>
    <name evidence="2" type="ORF">HF526_27320</name>
</gene>
<dbReference type="Gene3D" id="3.30.365.10">
    <property type="entry name" value="Aldehyde oxidase/xanthine dehydrogenase, molybdopterin binding domain"/>
    <property type="match status" value="4"/>
</dbReference>
<dbReference type="InterPro" id="IPR000674">
    <property type="entry name" value="Ald_Oxase/Xan_DH_a/b"/>
</dbReference>
<dbReference type="EMBL" id="JAAXLA010000070">
    <property type="protein sequence ID" value="NMI00984.1"/>
    <property type="molecule type" value="Genomic_DNA"/>
</dbReference>
<comment type="caution">
    <text evidence="2">The sequence shown here is derived from an EMBL/GenBank/DDBJ whole genome shotgun (WGS) entry which is preliminary data.</text>
</comment>
<dbReference type="InterPro" id="IPR008274">
    <property type="entry name" value="AldOxase/xan_DH_MoCoBD1"/>
</dbReference>